<proteinExistence type="inferred from homology"/>
<feature type="chain" id="PRO_5020461133" evidence="5">
    <location>
        <begin position="31"/>
        <end position="483"/>
    </location>
</feature>
<dbReference type="RefSeq" id="WP_131012603.1">
    <property type="nucleotide sequence ID" value="NZ_SIRE01000005.1"/>
</dbReference>
<dbReference type="SMART" id="SM00245">
    <property type="entry name" value="TSPc"/>
    <property type="match status" value="1"/>
</dbReference>
<dbReference type="OrthoDB" id="9812068at2"/>
<dbReference type="InterPro" id="IPR004447">
    <property type="entry name" value="Peptidase_S41A"/>
</dbReference>
<evidence type="ECO:0000256" key="5">
    <source>
        <dbReference type="SAM" id="SignalP"/>
    </source>
</evidence>
<dbReference type="InterPro" id="IPR001478">
    <property type="entry name" value="PDZ"/>
</dbReference>
<protein>
    <submittedName>
        <fullName evidence="7">PDZ domain-containing protein</fullName>
    </submittedName>
</protein>
<dbReference type="InterPro" id="IPR036582">
    <property type="entry name" value="Mao_N_sf"/>
</dbReference>
<evidence type="ECO:0000256" key="3">
    <source>
        <dbReference type="ARBA" id="ARBA00022801"/>
    </source>
</evidence>
<feature type="signal peptide" evidence="5">
    <location>
        <begin position="1"/>
        <end position="30"/>
    </location>
</feature>
<dbReference type="InterPro" id="IPR036034">
    <property type="entry name" value="PDZ_sf"/>
</dbReference>
<dbReference type="CDD" id="cd07560">
    <property type="entry name" value="Peptidase_S41_CPP"/>
    <property type="match status" value="1"/>
</dbReference>
<dbReference type="Proteomes" id="UP000293142">
    <property type="component" value="Unassembled WGS sequence"/>
</dbReference>
<dbReference type="Gene3D" id="3.30.750.44">
    <property type="match status" value="1"/>
</dbReference>
<gene>
    <name evidence="7" type="ORF">EYB31_07140</name>
</gene>
<dbReference type="InterPro" id="IPR029045">
    <property type="entry name" value="ClpP/crotonase-like_dom_sf"/>
</dbReference>
<keyword evidence="8" id="KW-1185">Reference proteome</keyword>
<dbReference type="PANTHER" id="PTHR32060:SF30">
    <property type="entry name" value="CARBOXY-TERMINAL PROCESSING PROTEASE CTPA"/>
    <property type="match status" value="1"/>
</dbReference>
<name>A0A4Q9DTF6_9BACL</name>
<dbReference type="AlphaFoldDB" id="A0A4Q9DTF6"/>
<accession>A0A4Q9DTF6</accession>
<keyword evidence="4" id="KW-0720">Serine protease</keyword>
<dbReference type="EMBL" id="SIRE01000005">
    <property type="protein sequence ID" value="TBL80188.1"/>
    <property type="molecule type" value="Genomic_DNA"/>
</dbReference>
<organism evidence="7 8">
    <name type="scientific">Paenibacillus thalictri</name>
    <dbReference type="NCBI Taxonomy" id="2527873"/>
    <lineage>
        <taxon>Bacteria</taxon>
        <taxon>Bacillati</taxon>
        <taxon>Bacillota</taxon>
        <taxon>Bacilli</taxon>
        <taxon>Bacillales</taxon>
        <taxon>Paenibacillaceae</taxon>
        <taxon>Paenibacillus</taxon>
    </lineage>
</organism>
<reference evidence="7 8" key="1">
    <citation type="submission" date="2019-02" db="EMBL/GenBank/DDBJ databases">
        <title>Paenibacillus sp. nov., isolated from surface-sterilized tissue of Thalictrum simplex L.</title>
        <authorList>
            <person name="Tuo L."/>
        </authorList>
    </citation>
    <scope>NUCLEOTIDE SEQUENCE [LARGE SCALE GENOMIC DNA]</scope>
    <source>
        <strain evidence="7 8">N2SHLJ1</strain>
    </source>
</reference>
<dbReference type="InterPro" id="IPR005151">
    <property type="entry name" value="Tail-specific_protease"/>
</dbReference>
<keyword evidence="5" id="KW-0732">Signal</keyword>
<dbReference type="PANTHER" id="PTHR32060">
    <property type="entry name" value="TAIL-SPECIFIC PROTEASE"/>
    <property type="match status" value="1"/>
</dbReference>
<dbReference type="GO" id="GO:0030288">
    <property type="term" value="C:outer membrane-bounded periplasmic space"/>
    <property type="evidence" value="ECO:0007669"/>
    <property type="project" value="TreeGrafter"/>
</dbReference>
<dbReference type="SUPFAM" id="SSF50156">
    <property type="entry name" value="PDZ domain-like"/>
    <property type="match status" value="1"/>
</dbReference>
<dbReference type="SMART" id="SM00228">
    <property type="entry name" value="PDZ"/>
    <property type="match status" value="1"/>
</dbReference>
<sequence>MKKLTMASRLKKSVSAAIVLMMLTPFSAFAADANATSSSADQVKEILDMLQQNHVSAPSADNLSTAAIKGMVDSLKDPYTVYFTKNEWQQFTDSLEQNYVGIGVRVGEDKDGILIVQVFGGSSAEAAGIKRGDIITKVEGAATAGKKLDDVISTILGTAGTEVNLTIKRGDSSFDVKTTRKQVQIPVVTSHMFANGVGYINVSSFSAEADELFASNLDTLKQQGLKTLLIDLRNNPGGLLDSALNISKLFIKEGVLIHTKDRDNVDDPVLIQGGATQPFPVVMLVDEYSASASEVLTGALQDYNHVKVVGTKTFGKGSVQSVYPLANGGALKVTIEEYLTPNMRKVNKVGLTPDIESQGEVPQLITALRTAGLTSFTLEQNRRNTSLNSYELNDSFNIVSQNGRTYIPSRVLAALVGADVSWNEADKSVVVAAGDISAAFSTAESGDSLNQEGTSFIDVSKFADTFKQLKWSQDGGVLKLSVQ</sequence>
<dbReference type="Gene3D" id="2.30.42.10">
    <property type="match status" value="1"/>
</dbReference>
<evidence type="ECO:0000259" key="6">
    <source>
        <dbReference type="PROSITE" id="PS50106"/>
    </source>
</evidence>
<dbReference type="GO" id="GO:0006508">
    <property type="term" value="P:proteolysis"/>
    <property type="evidence" value="ECO:0007669"/>
    <property type="project" value="UniProtKB-KW"/>
</dbReference>
<keyword evidence="2" id="KW-0645">Protease</keyword>
<dbReference type="SUPFAM" id="SSF52096">
    <property type="entry name" value="ClpP/crotonase"/>
    <property type="match status" value="1"/>
</dbReference>
<dbReference type="GO" id="GO:0004175">
    <property type="term" value="F:endopeptidase activity"/>
    <property type="evidence" value="ECO:0007669"/>
    <property type="project" value="TreeGrafter"/>
</dbReference>
<comment type="caution">
    <text evidence="7">The sequence shown here is derived from an EMBL/GenBank/DDBJ whole genome shotgun (WGS) entry which is preliminary data.</text>
</comment>
<evidence type="ECO:0000313" key="8">
    <source>
        <dbReference type="Proteomes" id="UP000293142"/>
    </source>
</evidence>
<dbReference type="CDD" id="cd06782">
    <property type="entry name" value="cpPDZ_CPP-like"/>
    <property type="match status" value="1"/>
</dbReference>
<dbReference type="SUPFAM" id="SSF55383">
    <property type="entry name" value="Copper amine oxidase, domain N"/>
    <property type="match status" value="1"/>
</dbReference>
<dbReference type="Gene3D" id="3.90.226.10">
    <property type="entry name" value="2-enoyl-CoA Hydratase, Chain A, domain 1"/>
    <property type="match status" value="1"/>
</dbReference>
<feature type="domain" description="PDZ" evidence="6">
    <location>
        <begin position="80"/>
        <end position="171"/>
    </location>
</feature>
<evidence type="ECO:0000256" key="4">
    <source>
        <dbReference type="ARBA" id="ARBA00022825"/>
    </source>
</evidence>
<dbReference type="GO" id="GO:0008236">
    <property type="term" value="F:serine-type peptidase activity"/>
    <property type="evidence" value="ECO:0007669"/>
    <property type="project" value="UniProtKB-KW"/>
</dbReference>
<comment type="similarity">
    <text evidence="1">Belongs to the peptidase S41A family.</text>
</comment>
<evidence type="ECO:0000313" key="7">
    <source>
        <dbReference type="EMBL" id="TBL80188.1"/>
    </source>
</evidence>
<dbReference type="InterPro" id="IPR055210">
    <property type="entry name" value="CtpA/B_N"/>
</dbReference>
<evidence type="ECO:0000256" key="2">
    <source>
        <dbReference type="ARBA" id="ARBA00022670"/>
    </source>
</evidence>
<dbReference type="NCBIfam" id="TIGR00225">
    <property type="entry name" value="prc"/>
    <property type="match status" value="1"/>
</dbReference>
<dbReference type="Pfam" id="PF13180">
    <property type="entry name" value="PDZ_2"/>
    <property type="match status" value="1"/>
</dbReference>
<dbReference type="Pfam" id="PF07833">
    <property type="entry name" value="Cu_amine_oxidN1"/>
    <property type="match status" value="1"/>
</dbReference>
<keyword evidence="3" id="KW-0378">Hydrolase</keyword>
<dbReference type="Pfam" id="PF03572">
    <property type="entry name" value="Peptidase_S41"/>
    <property type="match status" value="1"/>
</dbReference>
<dbReference type="PROSITE" id="PS50106">
    <property type="entry name" value="PDZ"/>
    <property type="match status" value="1"/>
</dbReference>
<dbReference type="Pfam" id="PF22694">
    <property type="entry name" value="CtpB_N-like"/>
    <property type="match status" value="1"/>
</dbReference>
<dbReference type="GO" id="GO:0007165">
    <property type="term" value="P:signal transduction"/>
    <property type="evidence" value="ECO:0007669"/>
    <property type="project" value="TreeGrafter"/>
</dbReference>
<dbReference type="InterPro" id="IPR012854">
    <property type="entry name" value="Cu_amine_oxidase-like_N"/>
</dbReference>
<evidence type="ECO:0000256" key="1">
    <source>
        <dbReference type="ARBA" id="ARBA00009179"/>
    </source>
</evidence>